<comment type="caution">
    <text evidence="1">The sequence shown here is derived from an EMBL/GenBank/DDBJ whole genome shotgun (WGS) entry which is preliminary data.</text>
</comment>
<reference evidence="1 2" key="1">
    <citation type="submission" date="2019-09" db="EMBL/GenBank/DDBJ databases">
        <title>Genomes of family Cryomorphaceae.</title>
        <authorList>
            <person name="Bowman J.P."/>
        </authorList>
    </citation>
    <scope>NUCLEOTIDE SEQUENCE [LARGE SCALE GENOMIC DNA]</scope>
    <source>
        <strain evidence="1 2">LMG 25704</strain>
    </source>
</reference>
<evidence type="ECO:0000313" key="1">
    <source>
        <dbReference type="EMBL" id="KAB2814300.1"/>
    </source>
</evidence>
<sequence>MKRIVPILLVALGLTACEKARELTQFTIETNTEFTIPAATGINLPIDIITPDVETNSSNTFENNNTRADLIEEVRLDECDLTITAPGSADFDFLKSIEIFIKAENEPEVLLAERQDIPDSGLTELSLDVTGADLTPYLKKSEYDLRVKVVTDQVPGSDIDINIESIFFVDAKIFGL</sequence>
<gene>
    <name evidence="1" type="ORF">F8C67_00795</name>
</gene>
<dbReference type="OrthoDB" id="672279at2"/>
<evidence type="ECO:0000313" key="2">
    <source>
        <dbReference type="Proteomes" id="UP000468650"/>
    </source>
</evidence>
<dbReference type="RefSeq" id="WP_151665881.1">
    <property type="nucleotide sequence ID" value="NZ_WBVO01000001.1"/>
</dbReference>
<accession>A0A6N6RIY5</accession>
<protein>
    <submittedName>
        <fullName evidence="1">Uncharacterized protein</fullName>
    </submittedName>
</protein>
<proteinExistence type="predicted"/>
<dbReference type="EMBL" id="WBVO01000001">
    <property type="protein sequence ID" value="KAB2814300.1"/>
    <property type="molecule type" value="Genomic_DNA"/>
</dbReference>
<keyword evidence="2" id="KW-1185">Reference proteome</keyword>
<dbReference type="AlphaFoldDB" id="A0A6N6RIY5"/>
<dbReference type="Proteomes" id="UP000468650">
    <property type="component" value="Unassembled WGS sequence"/>
</dbReference>
<name>A0A6N6RIY5_9FLAO</name>
<organism evidence="1 2">
    <name type="scientific">Phaeocystidibacter luteus</name>
    <dbReference type="NCBI Taxonomy" id="911197"/>
    <lineage>
        <taxon>Bacteria</taxon>
        <taxon>Pseudomonadati</taxon>
        <taxon>Bacteroidota</taxon>
        <taxon>Flavobacteriia</taxon>
        <taxon>Flavobacteriales</taxon>
        <taxon>Phaeocystidibacteraceae</taxon>
        <taxon>Phaeocystidibacter</taxon>
    </lineage>
</organism>
<dbReference type="PROSITE" id="PS51257">
    <property type="entry name" value="PROKAR_LIPOPROTEIN"/>
    <property type="match status" value="1"/>
</dbReference>